<dbReference type="InterPro" id="IPR010132">
    <property type="entry name" value="ATPase_T1SS_HlyB"/>
</dbReference>
<keyword evidence="5" id="KW-0067">ATP-binding</keyword>
<evidence type="ECO:0000256" key="1">
    <source>
        <dbReference type="ARBA" id="ARBA00004651"/>
    </source>
</evidence>
<reference evidence="12" key="1">
    <citation type="journal article" date="2019" name="Int. J. Syst. Evol. Microbiol.">
        <title>The Global Catalogue of Microorganisms (GCM) 10K type strain sequencing project: providing services to taxonomists for standard genome sequencing and annotation.</title>
        <authorList>
            <consortium name="The Broad Institute Genomics Platform"/>
            <consortium name="The Broad Institute Genome Sequencing Center for Infectious Disease"/>
            <person name="Wu L."/>
            <person name="Ma J."/>
        </authorList>
    </citation>
    <scope>NUCLEOTIDE SEQUENCE [LARGE SCALE GENOMIC DNA]</scope>
    <source>
        <strain evidence="12">CGMCC 1.10131</strain>
    </source>
</reference>
<dbReference type="InterPro" id="IPR017871">
    <property type="entry name" value="ABC_transporter-like_CS"/>
</dbReference>
<dbReference type="PROSITE" id="PS50893">
    <property type="entry name" value="ABC_TRANSPORTER_2"/>
    <property type="match status" value="1"/>
</dbReference>
<evidence type="ECO:0000256" key="2">
    <source>
        <dbReference type="ARBA" id="ARBA00006025"/>
    </source>
</evidence>
<dbReference type="RefSeq" id="WP_055731625.1">
    <property type="nucleotide sequence ID" value="NZ_BMDY01000026.1"/>
</dbReference>
<dbReference type="SMART" id="SM00382">
    <property type="entry name" value="AAA"/>
    <property type="match status" value="1"/>
</dbReference>
<dbReference type="Gene3D" id="1.20.1560.10">
    <property type="entry name" value="ABC transporter type 1, transmembrane domain"/>
    <property type="match status" value="1"/>
</dbReference>
<evidence type="ECO:0000256" key="6">
    <source>
        <dbReference type="ARBA" id="ARBA00022989"/>
    </source>
</evidence>
<dbReference type="InterPro" id="IPR003439">
    <property type="entry name" value="ABC_transporter-like_ATP-bd"/>
</dbReference>
<dbReference type="Pfam" id="PF00005">
    <property type="entry name" value="ABC_tran"/>
    <property type="match status" value="1"/>
</dbReference>
<evidence type="ECO:0000259" key="9">
    <source>
        <dbReference type="PROSITE" id="PS50893"/>
    </source>
</evidence>
<keyword evidence="4" id="KW-0547">Nucleotide-binding</keyword>
<dbReference type="NCBIfam" id="TIGR01846">
    <property type="entry name" value="type_I_sec_HlyB"/>
    <property type="match status" value="1"/>
</dbReference>
<name>A0ABQ1I5R2_9ALTE</name>
<gene>
    <name evidence="11" type="ORF">GCM10007414_34330</name>
</gene>
<keyword evidence="3 8" id="KW-0812">Transmembrane</keyword>
<dbReference type="InterPro" id="IPR003593">
    <property type="entry name" value="AAA+_ATPase"/>
</dbReference>
<comment type="caution">
    <text evidence="11">The sequence shown here is derived from an EMBL/GenBank/DDBJ whole genome shotgun (WGS) entry which is preliminary data.</text>
</comment>
<sequence>MSFFGKQQSGQVIARVREMDKIRQFLSGSALSLVLDLFFVGVFLLVMFFYSSRLTAVVCISLVMYFVFWLLVGPSLRRRVNNSFECSAENTAYLNQAITGIETIKTNAVEHGFVKKWQLNLALELKSNFSARITSIWAQQGVGLIQKLSAALLLWLGVKLVLSGDLTAGQLVAFNMLASQVTQPILRLSQVWQEFQHSLISLKRIGDILSEPPEAGSEGLTSSPPVKGAIRFNQVRFRYQSDAPEVLRNLSFSIEPGEFIGITGSSGSGKSTLTKLVQRLYSPDSGEIYIDGQDLAISDPVELRRNMSIVLQDNHLFSGSIADNIRQCCPQASNSKVEQAAKLAGAHEFICELEQGYNTPLTERAGNLSGGQRQRIALARALITNPKILILDEATSALDYESEAAIINRLPEITKGRTVISIAHRLNTIRNCDRIFVINEGQLIEVGNHATLLTKSGFYSKLFSSQL</sequence>
<accession>A0ABQ1I5R2</accession>
<organism evidence="11 12">
    <name type="scientific">Agarivorans gilvus</name>
    <dbReference type="NCBI Taxonomy" id="680279"/>
    <lineage>
        <taxon>Bacteria</taxon>
        <taxon>Pseudomonadati</taxon>
        <taxon>Pseudomonadota</taxon>
        <taxon>Gammaproteobacteria</taxon>
        <taxon>Alteromonadales</taxon>
        <taxon>Alteromonadaceae</taxon>
        <taxon>Agarivorans</taxon>
    </lineage>
</organism>
<evidence type="ECO:0008006" key="13">
    <source>
        <dbReference type="Google" id="ProtNLM"/>
    </source>
</evidence>
<feature type="transmembrane region" description="Helical" evidence="8">
    <location>
        <begin position="54"/>
        <end position="72"/>
    </location>
</feature>
<feature type="domain" description="ABC transporter" evidence="9">
    <location>
        <begin position="230"/>
        <end position="465"/>
    </location>
</feature>
<dbReference type="Proteomes" id="UP000651977">
    <property type="component" value="Unassembled WGS sequence"/>
</dbReference>
<dbReference type="PANTHER" id="PTHR24221">
    <property type="entry name" value="ATP-BINDING CASSETTE SUB-FAMILY B"/>
    <property type="match status" value="1"/>
</dbReference>
<evidence type="ECO:0000256" key="4">
    <source>
        <dbReference type="ARBA" id="ARBA00022741"/>
    </source>
</evidence>
<protein>
    <recommendedName>
        <fullName evidence="13">Type I secretion system permease/ATPase</fullName>
    </recommendedName>
</protein>
<feature type="transmembrane region" description="Helical" evidence="8">
    <location>
        <begin position="25"/>
        <end position="48"/>
    </location>
</feature>
<dbReference type="EMBL" id="BMDY01000026">
    <property type="protein sequence ID" value="GGB18065.1"/>
    <property type="molecule type" value="Genomic_DNA"/>
</dbReference>
<keyword evidence="6 8" id="KW-1133">Transmembrane helix</keyword>
<proteinExistence type="inferred from homology"/>
<comment type="subcellular location">
    <subcellularLocation>
        <location evidence="1">Cell membrane</location>
        <topology evidence="1">Multi-pass membrane protein</topology>
    </subcellularLocation>
</comment>
<keyword evidence="12" id="KW-1185">Reference proteome</keyword>
<dbReference type="InterPro" id="IPR011527">
    <property type="entry name" value="ABC1_TM_dom"/>
</dbReference>
<dbReference type="SUPFAM" id="SSF90123">
    <property type="entry name" value="ABC transporter transmembrane region"/>
    <property type="match status" value="1"/>
</dbReference>
<dbReference type="Pfam" id="PF00664">
    <property type="entry name" value="ABC_membrane"/>
    <property type="match status" value="1"/>
</dbReference>
<evidence type="ECO:0000256" key="3">
    <source>
        <dbReference type="ARBA" id="ARBA00022692"/>
    </source>
</evidence>
<dbReference type="PROSITE" id="PS00211">
    <property type="entry name" value="ABC_TRANSPORTER_1"/>
    <property type="match status" value="1"/>
</dbReference>
<evidence type="ECO:0000256" key="8">
    <source>
        <dbReference type="SAM" id="Phobius"/>
    </source>
</evidence>
<evidence type="ECO:0000256" key="5">
    <source>
        <dbReference type="ARBA" id="ARBA00022840"/>
    </source>
</evidence>
<dbReference type="SUPFAM" id="SSF52540">
    <property type="entry name" value="P-loop containing nucleoside triphosphate hydrolases"/>
    <property type="match status" value="1"/>
</dbReference>
<dbReference type="PANTHER" id="PTHR24221:SF654">
    <property type="entry name" value="ATP-BINDING CASSETTE SUB-FAMILY B MEMBER 6"/>
    <property type="match status" value="1"/>
</dbReference>
<evidence type="ECO:0000313" key="12">
    <source>
        <dbReference type="Proteomes" id="UP000651977"/>
    </source>
</evidence>
<dbReference type="InterPro" id="IPR027417">
    <property type="entry name" value="P-loop_NTPase"/>
</dbReference>
<dbReference type="Gene3D" id="3.40.50.300">
    <property type="entry name" value="P-loop containing nucleotide triphosphate hydrolases"/>
    <property type="match status" value="1"/>
</dbReference>
<keyword evidence="7 8" id="KW-0472">Membrane</keyword>
<evidence type="ECO:0000256" key="7">
    <source>
        <dbReference type="ARBA" id="ARBA00023136"/>
    </source>
</evidence>
<evidence type="ECO:0000259" key="10">
    <source>
        <dbReference type="PROSITE" id="PS50929"/>
    </source>
</evidence>
<feature type="domain" description="ABC transmembrane type-1" evidence="10">
    <location>
        <begin position="1"/>
        <end position="197"/>
    </location>
</feature>
<comment type="similarity">
    <text evidence="2">Belongs to the ABC transporter superfamily. Protein-1 exporter (TC 3.A.1.109) family.</text>
</comment>
<dbReference type="InterPro" id="IPR039421">
    <property type="entry name" value="Type_1_exporter"/>
</dbReference>
<evidence type="ECO:0000313" key="11">
    <source>
        <dbReference type="EMBL" id="GGB18065.1"/>
    </source>
</evidence>
<dbReference type="PROSITE" id="PS50929">
    <property type="entry name" value="ABC_TM1F"/>
    <property type="match status" value="1"/>
</dbReference>
<dbReference type="InterPro" id="IPR036640">
    <property type="entry name" value="ABC1_TM_sf"/>
</dbReference>